<dbReference type="FunFam" id="3.40.50.1820:FF:000128">
    <property type="entry name" value="Carboxylic ester hydrolase"/>
    <property type="match status" value="1"/>
</dbReference>
<protein>
    <recommendedName>
        <fullName evidence="3">Carboxylic ester hydrolase</fullName>
        <ecNumber evidence="3">3.1.1.-</ecNumber>
    </recommendedName>
</protein>
<dbReference type="PROSITE" id="PS00122">
    <property type="entry name" value="CARBOXYLESTERASE_B_1"/>
    <property type="match status" value="1"/>
</dbReference>
<dbReference type="KEGG" id="aplc:110985646"/>
<dbReference type="OMA" id="EEAYVWG"/>
<proteinExistence type="inferred from homology"/>
<evidence type="ECO:0000256" key="3">
    <source>
        <dbReference type="RuleBase" id="RU361235"/>
    </source>
</evidence>
<organism evidence="5 7">
    <name type="scientific">Acanthaster planci</name>
    <name type="common">Crown-of-thorns starfish</name>
    <dbReference type="NCBI Taxonomy" id="133434"/>
    <lineage>
        <taxon>Eukaryota</taxon>
        <taxon>Metazoa</taxon>
        <taxon>Echinodermata</taxon>
        <taxon>Eleutherozoa</taxon>
        <taxon>Asterozoa</taxon>
        <taxon>Asteroidea</taxon>
        <taxon>Valvatacea</taxon>
        <taxon>Valvatida</taxon>
        <taxon>Acanthasteridae</taxon>
        <taxon>Acanthaster</taxon>
    </lineage>
</organism>
<keyword evidence="2 3" id="KW-0378">Hydrolase</keyword>
<dbReference type="PANTHER" id="PTHR43903">
    <property type="entry name" value="NEUROLIGIN"/>
    <property type="match status" value="1"/>
</dbReference>
<dbReference type="SUPFAM" id="SSF53474">
    <property type="entry name" value="alpha/beta-Hydrolases"/>
    <property type="match status" value="1"/>
</dbReference>
<dbReference type="RefSeq" id="XP_022102517.1">
    <property type="nucleotide sequence ID" value="XM_022246825.1"/>
</dbReference>
<dbReference type="Pfam" id="PF00135">
    <property type="entry name" value="COesterase"/>
    <property type="match status" value="1"/>
</dbReference>
<evidence type="ECO:0000313" key="6">
    <source>
        <dbReference type="RefSeq" id="XP_022102515.1"/>
    </source>
</evidence>
<dbReference type="EC" id="3.1.1.-" evidence="3"/>
<evidence type="ECO:0000256" key="1">
    <source>
        <dbReference type="ARBA" id="ARBA00005964"/>
    </source>
</evidence>
<keyword evidence="3" id="KW-0732">Signal</keyword>
<gene>
    <name evidence="6 7" type="primary">LOC110985646</name>
</gene>
<name>A0A8B7ZC16_ACAPL</name>
<evidence type="ECO:0000313" key="7">
    <source>
        <dbReference type="RefSeq" id="XP_022102517.1"/>
    </source>
</evidence>
<dbReference type="GeneID" id="110985646"/>
<dbReference type="OrthoDB" id="3200163at2759"/>
<feature type="chain" id="PRO_5044519728" description="Carboxylic ester hydrolase" evidence="3">
    <location>
        <begin position="20"/>
        <end position="564"/>
    </location>
</feature>
<sequence length="564" mass="62582">MEGFSLSFIILCILAVSAADEDGPVVHLGQSSAVKGFITRAVDSQTPVYNFRSIYYAAPPTGKRRFAPPARRKPFQGLSDATKFGPLCPQDIELTVKAFAGLPMPTWEMSEDCLHLNIHTPSLDVEAKLPVMVHFPGGAFANGGAGFYDGTALAANHQVVVVTVNYRLGALGFLSTGDSTLPGNYGLLDQGAALRWIASNIKKFGGDPQTLTIMGESAGAMSVHFHMLSHVNEKLFRRAIAQSGAANAPTALVRDPRELAEKLANAFHCPTENARAMVECLRQKPADKLGRVRLTKRPIEFGPVVDGFYLKDDPRAIQSKYQLPRKELLTGFNSDEGGQSILDTRGTKDFFENLSAKTFDTFLEELLYLTVPKDLPVKPLARAITKIYIGDRSLKDDDEARQTISDIVTDSMFVSPAITTANTLSHNGLSIFLYEYKHRSSFSSLPPWAKADHGDEEAYVWGEPFMEGRGVEPEKFTEEEKELSRTMMVYWTNFAKYGTPNGLSGADDDYHPVPLWPQYERSEKKYLNLGVSPWVSQGAKAEKVDFWNKLYSFWKLGRRKKDEL</sequence>
<dbReference type="InterPro" id="IPR051093">
    <property type="entry name" value="Neuroligin/BSAL"/>
</dbReference>
<dbReference type="Proteomes" id="UP000694845">
    <property type="component" value="Unplaced"/>
</dbReference>
<evidence type="ECO:0000259" key="4">
    <source>
        <dbReference type="Pfam" id="PF00135"/>
    </source>
</evidence>
<evidence type="ECO:0000256" key="2">
    <source>
        <dbReference type="ARBA" id="ARBA00022801"/>
    </source>
</evidence>
<keyword evidence="5" id="KW-1185">Reference proteome</keyword>
<dbReference type="AlphaFoldDB" id="A0A8B7ZC16"/>
<dbReference type="InterPro" id="IPR002018">
    <property type="entry name" value="CarbesteraseB"/>
</dbReference>
<comment type="similarity">
    <text evidence="1 3">Belongs to the type-B carboxylesterase/lipase family.</text>
</comment>
<feature type="domain" description="Carboxylesterase type B" evidence="4">
    <location>
        <begin position="24"/>
        <end position="547"/>
    </location>
</feature>
<dbReference type="RefSeq" id="XP_022102515.1">
    <property type="nucleotide sequence ID" value="XM_022246823.1"/>
</dbReference>
<dbReference type="GO" id="GO:0016787">
    <property type="term" value="F:hydrolase activity"/>
    <property type="evidence" value="ECO:0007669"/>
    <property type="project" value="UniProtKB-KW"/>
</dbReference>
<feature type="signal peptide" evidence="3">
    <location>
        <begin position="1"/>
        <end position="19"/>
    </location>
</feature>
<evidence type="ECO:0000313" key="5">
    <source>
        <dbReference type="Proteomes" id="UP000694845"/>
    </source>
</evidence>
<dbReference type="InterPro" id="IPR019826">
    <property type="entry name" value="Carboxylesterase_B_AS"/>
</dbReference>
<accession>A0A8B7ZC16</accession>
<dbReference type="InterPro" id="IPR029058">
    <property type="entry name" value="AB_hydrolase_fold"/>
</dbReference>
<dbReference type="Gene3D" id="3.40.50.1820">
    <property type="entry name" value="alpha/beta hydrolase"/>
    <property type="match status" value="1"/>
</dbReference>
<reference evidence="6 7" key="1">
    <citation type="submission" date="2025-04" db="UniProtKB">
        <authorList>
            <consortium name="RefSeq"/>
        </authorList>
    </citation>
    <scope>IDENTIFICATION</scope>
</reference>